<dbReference type="AlphaFoldDB" id="A0A4S2H2M0"/>
<dbReference type="EMBL" id="SRXW01000001">
    <property type="protein sequence ID" value="TGY89776.1"/>
    <property type="molecule type" value="Genomic_DNA"/>
</dbReference>
<accession>A0A4S2H2M0</accession>
<evidence type="ECO:0000313" key="1">
    <source>
        <dbReference type="EMBL" id="TGY89776.1"/>
    </source>
</evidence>
<keyword evidence="2" id="KW-1185">Reference proteome</keyword>
<dbReference type="RefSeq" id="WP_135994273.1">
    <property type="nucleotide sequence ID" value="NZ_CP071057.1"/>
</dbReference>
<reference evidence="1 2" key="1">
    <citation type="journal article" date="2017" name="Int. J. Syst. Evol. Microbiol.">
        <title>Marinicauda algicola sp. nov., isolated from a marine red alga Rhodosorus marinus.</title>
        <authorList>
            <person name="Jeong S.E."/>
            <person name="Jeon S.H."/>
            <person name="Chun B.H."/>
            <person name="Kim D.W."/>
            <person name="Jeon C.O."/>
        </authorList>
    </citation>
    <scope>NUCLEOTIDE SEQUENCE [LARGE SCALE GENOMIC DNA]</scope>
    <source>
        <strain evidence="1 2">JCM 31718</strain>
    </source>
</reference>
<comment type="caution">
    <text evidence="1">The sequence shown here is derived from an EMBL/GenBank/DDBJ whole genome shotgun (WGS) entry which is preliminary data.</text>
</comment>
<protein>
    <submittedName>
        <fullName evidence="1">Uncharacterized protein</fullName>
    </submittedName>
</protein>
<sequence length="74" mass="7992">MSRSFDDPLTHIGDMRHEPATAAGYLVELLDSAALLALAADLPNSSAMLSACAKLVEQECLNVTRREPVQPGRR</sequence>
<organism evidence="1 2">
    <name type="scientific">Marinicauda algicola</name>
    <dbReference type="NCBI Taxonomy" id="2029849"/>
    <lineage>
        <taxon>Bacteria</taxon>
        <taxon>Pseudomonadati</taxon>
        <taxon>Pseudomonadota</taxon>
        <taxon>Alphaproteobacteria</taxon>
        <taxon>Maricaulales</taxon>
        <taxon>Maricaulaceae</taxon>
        <taxon>Marinicauda</taxon>
    </lineage>
</organism>
<name>A0A4S2H2M0_9PROT</name>
<proteinExistence type="predicted"/>
<gene>
    <name evidence="1" type="ORF">E5163_01140</name>
</gene>
<dbReference type="Proteomes" id="UP000308054">
    <property type="component" value="Unassembled WGS sequence"/>
</dbReference>
<evidence type="ECO:0000313" key="2">
    <source>
        <dbReference type="Proteomes" id="UP000308054"/>
    </source>
</evidence>